<dbReference type="FunFam" id="3.30.70.330:FF:000405">
    <property type="entry name" value="polyadenylate-binding protein RBP45"/>
    <property type="match status" value="1"/>
</dbReference>
<dbReference type="SMART" id="SM00360">
    <property type="entry name" value="RRM"/>
    <property type="match status" value="3"/>
</dbReference>
<dbReference type="GO" id="GO:0005829">
    <property type="term" value="C:cytosol"/>
    <property type="evidence" value="ECO:0007669"/>
    <property type="project" value="TreeGrafter"/>
</dbReference>
<keyword evidence="1" id="KW-0677">Repeat</keyword>
<protein>
    <recommendedName>
        <fullName evidence="5">RRM domain-containing protein</fullName>
    </recommendedName>
</protein>
<dbReference type="InterPro" id="IPR035979">
    <property type="entry name" value="RBD_domain_sf"/>
</dbReference>
<organism evidence="6">
    <name type="scientific">Lichtheimia ramosa</name>
    <dbReference type="NCBI Taxonomy" id="688394"/>
    <lineage>
        <taxon>Eukaryota</taxon>
        <taxon>Fungi</taxon>
        <taxon>Fungi incertae sedis</taxon>
        <taxon>Mucoromycota</taxon>
        <taxon>Mucoromycotina</taxon>
        <taxon>Mucoromycetes</taxon>
        <taxon>Mucorales</taxon>
        <taxon>Lichtheimiaceae</taxon>
        <taxon>Lichtheimia</taxon>
    </lineage>
</organism>
<dbReference type="CDD" id="cd12344">
    <property type="entry name" value="RRM1_SECp43_like"/>
    <property type="match status" value="1"/>
</dbReference>
<dbReference type="InterPro" id="IPR050825">
    <property type="entry name" value="RBM42_RBP45_47-like"/>
</dbReference>
<feature type="domain" description="RRM" evidence="5">
    <location>
        <begin position="226"/>
        <end position="298"/>
    </location>
</feature>
<reference evidence="6" key="1">
    <citation type="journal article" date="2014" name="Genome Announc.">
        <title>De novo whole-genome sequence and genome annotation of Lichtheimia ramosa.</title>
        <authorList>
            <person name="Linde J."/>
            <person name="Schwartze V."/>
            <person name="Binder U."/>
            <person name="Lass-Florl C."/>
            <person name="Voigt K."/>
            <person name="Horn F."/>
        </authorList>
    </citation>
    <scope>NUCLEOTIDE SEQUENCE</scope>
    <source>
        <strain evidence="6">JMRC FSU:6197</strain>
    </source>
</reference>
<dbReference type="Gene3D" id="3.30.70.330">
    <property type="match status" value="3"/>
</dbReference>
<evidence type="ECO:0000259" key="5">
    <source>
        <dbReference type="PROSITE" id="PS50102"/>
    </source>
</evidence>
<evidence type="ECO:0000256" key="3">
    <source>
        <dbReference type="PROSITE-ProRule" id="PRU00176"/>
    </source>
</evidence>
<dbReference type="EMBL" id="LK023329">
    <property type="protein sequence ID" value="CDS09099.1"/>
    <property type="molecule type" value="Genomic_DNA"/>
</dbReference>
<keyword evidence="2 3" id="KW-0694">RNA-binding</keyword>
<proteinExistence type="predicted"/>
<accession>A0A077WPR1</accession>
<dbReference type="InterPro" id="IPR012677">
    <property type="entry name" value="Nucleotide-bd_a/b_plait_sf"/>
</dbReference>
<feature type="region of interest" description="Disordered" evidence="4">
    <location>
        <begin position="320"/>
        <end position="374"/>
    </location>
</feature>
<dbReference type="PROSITE" id="PS50102">
    <property type="entry name" value="RRM"/>
    <property type="match status" value="3"/>
</dbReference>
<sequence>MSSPCSGLSMPFSMASTENTKTTLWMGDLESWMDEQFITQLWYNLGETVIVKVIRDKVTSMSAGYAFVDFGSSTSAAAALSAFNGTTIPNTCKTFKLNWASGGGLIDRREDRQPEYSIFVGDLGDCSEATLLSAFATRYRSCKYAKIMNDPRTGLSRGYGFVRFSDAAEHQHALVEMQGCCIRGRPVRVSMATPKHYCNNSLPSSPPTPPTTTTTTTSALVDPHNTTVFVGGLSAPITEDELQQYFMPFGDIVYTKIPPGKGCGFVQYVSRISAESAILCMNGYQIGNSRIRLSWGRSQNDKSAAAAAATAAAAQASRLQQNHLRHQQHRLPPPSFMASSDWLGHPDQKHPRPMFTTPSTSSFANTNNTNSSSSTWSFNHIYAQ</sequence>
<dbReference type="CDD" id="cd12346">
    <property type="entry name" value="RRM3_NGR1_NAM8_like"/>
    <property type="match status" value="1"/>
</dbReference>
<feature type="domain" description="RRM" evidence="5">
    <location>
        <begin position="22"/>
        <end position="102"/>
    </location>
</feature>
<dbReference type="AlphaFoldDB" id="A0A077WPR1"/>
<dbReference type="SUPFAM" id="SSF54928">
    <property type="entry name" value="RNA-binding domain, RBD"/>
    <property type="match status" value="2"/>
</dbReference>
<feature type="domain" description="RRM" evidence="5">
    <location>
        <begin position="116"/>
        <end position="194"/>
    </location>
</feature>
<dbReference type="PANTHER" id="PTHR47640">
    <property type="entry name" value="TRNA SELENOCYSTEINE 1-ASSOCIATED PROTEIN 1-RELATED-RELATED"/>
    <property type="match status" value="1"/>
</dbReference>
<dbReference type="GO" id="GO:0006376">
    <property type="term" value="P:mRNA splice site recognition"/>
    <property type="evidence" value="ECO:0007669"/>
    <property type="project" value="TreeGrafter"/>
</dbReference>
<evidence type="ECO:0000313" key="6">
    <source>
        <dbReference type="EMBL" id="CDS09099.1"/>
    </source>
</evidence>
<gene>
    <name evidence="6" type="ORF">LRAMOSA10459</name>
</gene>
<dbReference type="InterPro" id="IPR000504">
    <property type="entry name" value="RRM_dom"/>
</dbReference>
<dbReference type="FunFam" id="3.30.70.330:FF:000159">
    <property type="entry name" value="tRNA selenocysteine 1-associated protein 1"/>
    <property type="match status" value="1"/>
</dbReference>
<dbReference type="PANTHER" id="PTHR47640:SF10">
    <property type="entry name" value="TRNA SELENOCYSTEINE 1-ASSOCIATED PROTEIN 1-RELATED"/>
    <property type="match status" value="1"/>
</dbReference>
<dbReference type="GO" id="GO:0003729">
    <property type="term" value="F:mRNA binding"/>
    <property type="evidence" value="ECO:0007669"/>
    <property type="project" value="InterPro"/>
</dbReference>
<evidence type="ECO:0000256" key="4">
    <source>
        <dbReference type="SAM" id="MobiDB-lite"/>
    </source>
</evidence>
<evidence type="ECO:0000256" key="1">
    <source>
        <dbReference type="ARBA" id="ARBA00022737"/>
    </source>
</evidence>
<feature type="region of interest" description="Disordered" evidence="4">
    <location>
        <begin position="200"/>
        <end position="219"/>
    </location>
</feature>
<dbReference type="Pfam" id="PF00076">
    <property type="entry name" value="RRM_1"/>
    <property type="match status" value="3"/>
</dbReference>
<feature type="compositionally biased region" description="Low complexity" evidence="4">
    <location>
        <begin position="355"/>
        <end position="374"/>
    </location>
</feature>
<name>A0A077WPR1_9FUNG</name>
<evidence type="ECO:0000256" key="2">
    <source>
        <dbReference type="ARBA" id="ARBA00022884"/>
    </source>
</evidence>
<dbReference type="OrthoDB" id="446113at2759"/>